<dbReference type="InterPro" id="IPR027434">
    <property type="entry name" value="Homing_endonucl"/>
</dbReference>
<feature type="region of interest" description="Disordered" evidence="13">
    <location>
        <begin position="1339"/>
        <end position="1369"/>
    </location>
</feature>
<dbReference type="GO" id="GO:0006351">
    <property type="term" value="P:DNA-templated transcription"/>
    <property type="evidence" value="ECO:0007669"/>
    <property type="project" value="InterPro"/>
</dbReference>
<evidence type="ECO:0000256" key="7">
    <source>
        <dbReference type="ARBA" id="ARBA00022771"/>
    </source>
</evidence>
<dbReference type="InterPro" id="IPR037033">
    <property type="entry name" value="DNA-dir_RNAP_su2_hyb_sf"/>
</dbReference>
<dbReference type="Gene3D" id="3.10.28.10">
    <property type="entry name" value="Homing endonucleases"/>
    <property type="match status" value="1"/>
</dbReference>
<dbReference type="InterPro" id="IPR007646">
    <property type="entry name" value="RNA_pol_Rpb2_4"/>
</dbReference>
<dbReference type="Pfam" id="PF04563">
    <property type="entry name" value="RNA_pol_Rpb2_1"/>
    <property type="match status" value="1"/>
</dbReference>
<dbReference type="InterPro" id="IPR007644">
    <property type="entry name" value="RNA_pol_bsu_protrusion"/>
</dbReference>
<evidence type="ECO:0000256" key="5">
    <source>
        <dbReference type="ARBA" id="ARBA00022695"/>
    </source>
</evidence>
<dbReference type="GO" id="GO:0003899">
    <property type="term" value="F:DNA-directed RNA polymerase activity"/>
    <property type="evidence" value="ECO:0007669"/>
    <property type="project" value="UniProtKB-EC"/>
</dbReference>
<dbReference type="GO" id="GO:0003677">
    <property type="term" value="F:DNA binding"/>
    <property type="evidence" value="ECO:0007669"/>
    <property type="project" value="InterPro"/>
</dbReference>
<dbReference type="CDD" id="cd00653">
    <property type="entry name" value="RNA_pol_B_RPB2"/>
    <property type="match status" value="1"/>
</dbReference>
<feature type="domain" description="RNA polymerase Rpb2" evidence="18">
    <location>
        <begin position="462"/>
        <end position="523"/>
    </location>
</feature>
<dbReference type="GO" id="GO:0032549">
    <property type="term" value="F:ribonucleoside binding"/>
    <property type="evidence" value="ECO:0007669"/>
    <property type="project" value="InterPro"/>
</dbReference>
<evidence type="ECO:0000313" key="21">
    <source>
        <dbReference type="EMBL" id="QBK86388.1"/>
    </source>
</evidence>
<dbReference type="Gene3D" id="3.90.1800.10">
    <property type="entry name" value="RNA polymerase alpha subunit dimerisation domain"/>
    <property type="match status" value="1"/>
</dbReference>
<dbReference type="InterPro" id="IPR036844">
    <property type="entry name" value="Hint_dom_sf"/>
</dbReference>
<name>A0A481YT31_9VIRU</name>
<keyword evidence="7" id="KW-0863">Zinc-finger</keyword>
<keyword evidence="6" id="KW-0479">Metal-binding</keyword>
<dbReference type="SUPFAM" id="SSF51294">
    <property type="entry name" value="Hedgehog/intein (Hint) domain"/>
    <property type="match status" value="1"/>
</dbReference>
<evidence type="ECO:0000259" key="20">
    <source>
        <dbReference type="Pfam" id="PF04567"/>
    </source>
</evidence>
<feature type="domain" description="RNA polymerase Rpb2" evidence="19">
    <location>
        <begin position="565"/>
        <end position="626"/>
    </location>
</feature>
<evidence type="ECO:0000256" key="9">
    <source>
        <dbReference type="ARBA" id="ARBA00022833"/>
    </source>
</evidence>
<evidence type="ECO:0000259" key="18">
    <source>
        <dbReference type="Pfam" id="PF04565"/>
    </source>
</evidence>
<dbReference type="Pfam" id="PF04566">
    <property type="entry name" value="RNA_pol_Rpb2_4"/>
    <property type="match status" value="1"/>
</dbReference>
<dbReference type="CDD" id="cd00081">
    <property type="entry name" value="Hint"/>
    <property type="match status" value="1"/>
</dbReference>
<dbReference type="Pfam" id="PF00562">
    <property type="entry name" value="RNA_pol_Rpb2_6"/>
    <property type="match status" value="2"/>
</dbReference>
<dbReference type="InterPro" id="IPR007642">
    <property type="entry name" value="RNA_pol_Rpb2_2"/>
</dbReference>
<evidence type="ECO:0000259" key="16">
    <source>
        <dbReference type="Pfam" id="PF04561"/>
    </source>
</evidence>
<evidence type="ECO:0000259" key="17">
    <source>
        <dbReference type="Pfam" id="PF04563"/>
    </source>
</evidence>
<keyword evidence="9" id="KW-0862">Zinc</keyword>
<dbReference type="InterPro" id="IPR007120">
    <property type="entry name" value="DNA-dir_RNAP_su2_dom"/>
</dbReference>
<dbReference type="InterPro" id="IPR007647">
    <property type="entry name" value="RNA_pol_Rpb2_5"/>
</dbReference>
<keyword evidence="10" id="KW-0651">Protein splicing</keyword>
<dbReference type="Gene3D" id="3.90.1110.10">
    <property type="entry name" value="RNA polymerase Rpb2, domain 2"/>
    <property type="match status" value="1"/>
</dbReference>
<dbReference type="GO" id="GO:0016539">
    <property type="term" value="P:intein-mediated protein splicing"/>
    <property type="evidence" value="ECO:0007669"/>
    <property type="project" value="InterPro"/>
</dbReference>
<feature type="compositionally biased region" description="Acidic residues" evidence="13">
    <location>
        <begin position="1339"/>
        <end position="1348"/>
    </location>
</feature>
<proteinExistence type="inferred from homology"/>
<comment type="similarity">
    <text evidence="1">Belongs to the RNA polymerase beta chain family.</text>
</comment>
<feature type="domain" description="RNA polymerase Rpb2" evidence="16">
    <location>
        <begin position="192"/>
        <end position="392"/>
    </location>
</feature>
<dbReference type="GO" id="GO:0008270">
    <property type="term" value="F:zinc ion binding"/>
    <property type="evidence" value="ECO:0007669"/>
    <property type="project" value="UniProtKB-KW"/>
</dbReference>
<dbReference type="InterPro" id="IPR037034">
    <property type="entry name" value="RNA_pol_Rpb2_2_sf"/>
</dbReference>
<evidence type="ECO:0000256" key="11">
    <source>
        <dbReference type="ARBA" id="ARBA00023163"/>
    </source>
</evidence>
<evidence type="ECO:0000256" key="13">
    <source>
        <dbReference type="SAM" id="MobiDB-lite"/>
    </source>
</evidence>
<dbReference type="PANTHER" id="PTHR20856">
    <property type="entry name" value="DNA-DIRECTED RNA POLYMERASE I SUBUNIT 2"/>
    <property type="match status" value="1"/>
</dbReference>
<dbReference type="InterPro" id="IPR007645">
    <property type="entry name" value="RNA_pol_Rpb2_3"/>
</dbReference>
<feature type="domain" description="RNA polymerase Rpb2" evidence="15">
    <location>
        <begin position="1450"/>
        <end position="1544"/>
    </location>
</feature>
<protein>
    <recommendedName>
        <fullName evidence="2">DNA-directed RNA polymerase</fullName>
        <ecNumber evidence="2">2.7.7.6</ecNumber>
    </recommendedName>
</protein>
<evidence type="ECO:0000256" key="4">
    <source>
        <dbReference type="ARBA" id="ARBA00022679"/>
    </source>
</evidence>
<reference evidence="21" key="1">
    <citation type="journal article" date="2019" name="MBio">
        <title>Virus Genomes from Deep Sea Sediments Expand the Ocean Megavirome and Support Independent Origins of Viral Gigantism.</title>
        <authorList>
            <person name="Backstrom D."/>
            <person name="Yutin N."/>
            <person name="Jorgensen S.L."/>
            <person name="Dharamshi J."/>
            <person name="Homa F."/>
            <person name="Zaremba-Niedwiedzka K."/>
            <person name="Spang A."/>
            <person name="Wolf Y.I."/>
            <person name="Koonin E.V."/>
            <person name="Ettema T.J."/>
        </authorList>
    </citation>
    <scope>NUCLEOTIDE SEQUENCE</scope>
</reference>
<evidence type="ECO:0000256" key="1">
    <source>
        <dbReference type="ARBA" id="ARBA00006835"/>
    </source>
</evidence>
<dbReference type="Pfam" id="PF04565">
    <property type="entry name" value="RNA_pol_Rpb2_3"/>
    <property type="match status" value="1"/>
</dbReference>
<keyword evidence="5" id="KW-0548">Nucleotidyltransferase</keyword>
<feature type="domain" description="DNA-directed RNA polymerase subunit 2 hybrid-binding" evidence="14">
    <location>
        <begin position="1265"/>
        <end position="1448"/>
    </location>
</feature>
<feature type="domain" description="RNA polymerase Rpb2" evidence="20">
    <location>
        <begin position="652"/>
        <end position="699"/>
    </location>
</feature>
<dbReference type="SUPFAM" id="SSF64484">
    <property type="entry name" value="beta and beta-prime subunits of DNA dependent RNA-polymerase"/>
    <property type="match status" value="2"/>
</dbReference>
<dbReference type="GO" id="GO:0000428">
    <property type="term" value="C:DNA-directed RNA polymerase complex"/>
    <property type="evidence" value="ECO:0007669"/>
    <property type="project" value="UniProtKB-KW"/>
</dbReference>
<dbReference type="Pfam" id="PF04560">
    <property type="entry name" value="RNA_pol_Rpb2_7"/>
    <property type="match status" value="1"/>
</dbReference>
<keyword evidence="11" id="KW-0804">Transcription</keyword>
<comment type="catalytic activity">
    <reaction evidence="12">
        <text>RNA(n) + a ribonucleoside 5'-triphosphate = RNA(n+1) + diphosphate</text>
        <dbReference type="Rhea" id="RHEA:21248"/>
        <dbReference type="Rhea" id="RHEA-COMP:14527"/>
        <dbReference type="Rhea" id="RHEA-COMP:17342"/>
        <dbReference type="ChEBI" id="CHEBI:33019"/>
        <dbReference type="ChEBI" id="CHEBI:61557"/>
        <dbReference type="ChEBI" id="CHEBI:140395"/>
        <dbReference type="EC" id="2.7.7.6"/>
    </reaction>
</comment>
<evidence type="ECO:0000256" key="8">
    <source>
        <dbReference type="ARBA" id="ARBA00022813"/>
    </source>
</evidence>
<dbReference type="PROSITE" id="PS50817">
    <property type="entry name" value="INTEIN_N_TER"/>
    <property type="match status" value="1"/>
</dbReference>
<dbReference type="EC" id="2.7.7.6" evidence="2"/>
<accession>A0A481YT31</accession>
<dbReference type="Gene3D" id="2.170.16.10">
    <property type="entry name" value="Hedgehog/Intein (Hint) domain"/>
    <property type="match status" value="1"/>
</dbReference>
<evidence type="ECO:0000259" key="14">
    <source>
        <dbReference type="Pfam" id="PF00562"/>
    </source>
</evidence>
<dbReference type="Gene3D" id="2.40.270.10">
    <property type="entry name" value="DNA-directed RNA polymerase, subunit 2, domain 6"/>
    <property type="match status" value="2"/>
</dbReference>
<keyword evidence="4" id="KW-0808">Transferase</keyword>
<dbReference type="InterPro" id="IPR015712">
    <property type="entry name" value="DNA-dir_RNA_pol_su2"/>
</dbReference>
<evidence type="ECO:0000259" key="19">
    <source>
        <dbReference type="Pfam" id="PF04566"/>
    </source>
</evidence>
<dbReference type="Pfam" id="PF04567">
    <property type="entry name" value="RNA_pol_Rpb2_5"/>
    <property type="match status" value="1"/>
</dbReference>
<dbReference type="EMBL" id="MK500334">
    <property type="protein sequence ID" value="QBK86388.1"/>
    <property type="molecule type" value="Genomic_DNA"/>
</dbReference>
<evidence type="ECO:0000256" key="2">
    <source>
        <dbReference type="ARBA" id="ARBA00012418"/>
    </source>
</evidence>
<keyword evidence="8" id="KW-0068">Autocatalytic cleavage</keyword>
<gene>
    <name evidence="21" type="ORF">LCMAC102_01830</name>
</gene>
<feature type="domain" description="DNA-directed RNA polymerase subunit 2 hybrid-binding" evidence="14">
    <location>
        <begin position="708"/>
        <end position="927"/>
    </location>
</feature>
<organism evidence="21">
    <name type="scientific">Marseillevirus LCMAC102</name>
    <dbReference type="NCBI Taxonomy" id="2506603"/>
    <lineage>
        <taxon>Viruses</taxon>
        <taxon>Varidnaviria</taxon>
        <taxon>Bamfordvirae</taxon>
        <taxon>Nucleocytoviricota</taxon>
        <taxon>Megaviricetes</taxon>
        <taxon>Pimascovirales</taxon>
        <taxon>Pimascovirales incertae sedis</taxon>
        <taxon>Marseilleviridae</taxon>
    </lineage>
</organism>
<evidence type="ECO:0000256" key="10">
    <source>
        <dbReference type="ARBA" id="ARBA00023000"/>
    </source>
</evidence>
<sequence>MVKQHMFIAKDYANRPSSDGPKITDDDAWPVIQSFFTEHGFLSHQIESFNEFIIVAIPEIIETNRRIEINVDNQHCYIEFGEVILHSPQHKELSDEIRYIVPKECIDRDISYLSDILIDFEFETPLGLKCIFEHVHIGSIPVMVKSQLCNLHKIADDPEKLATHREDLFDDGGYFIIKGAQKILASQERTACNKVYIFKNRKVAPKYILYAEVRSNSLSGAHSTITQAGFLANMLISIMVPYIEMTAIPLGVVFKALGATDEKDIVKYILPDTDDKEALGLLLPSLEQSYECDNQEVGLHFIGRCGKKFMGTRNSFRTGKDNCNEIDTQTRTNAISYAKHLLSTEFLPHLGTGTESFTKKRFYLGYMVQKLIDARLGRRALEDRDHYANKRIATPGILLSQLFHNAFKRLRSEIVNSIERCIRGKNPINLLSIIKSGTITSIMNNALSSNAWGGRKAQGVSQMFDRFNFAAGIANLRKLVTPISAEGGKVEAPRELHNSHWGIVCSTETPEGKKCGLVKNIAMGGLITNGSKSADILGMLQNMKIIEFDEIALSMTKELLGLVKIFVNGDPIGVTKYPQNIVSELRLLRRSCNLDPEISISYNVSNREICISTEAGRLCRPLFIVEGGNILLRKNHIDEMKEGKWDDIGSIWTKLLENGFVEFIDKAEESEINIAICPSKLEKMQANKRSQITHCELHPSMMFGVGTSLIPFPDHNQSPRNTYQASMGKQAVGVPGSNYMFQTKGKFHVLAYPQKPLVSSKISKILGFDNLPSGQNTIVAVCPWYGFGQEDSIIMNQDSIDRGFMLSTLYIAFEGKVRLNKKEQFEVPTEKDCSNYKGNSSKLDPITGIITEGQKVEEGDILIGRTVYVDETLTVHRQKKQNISVIYDNQWSGTVHLIQKGIDGQGYEYVRVVIAQQRFPINGDKFCYSLDHEVLTTKGWIPIDCLSKDYKVATLNQKGCLEYQHPTDIVSFDHEGDMIEVETNQLSLKVTPNHKMYVKCSKEFKLETAADLFNIPVYYKKNAEWVVPGLEYFELPGVWYNDIIYPSQNLPIEPWLVFFGIWIAEGYGENKCRIHIAKVKTTLMKALEDLGYKYTIQENDILDINDKQLADYMSALLVDKQLDYMPAHLVDAINRYLPEWVWSLNEKQCRILLDSMCIRNTQMYDTYSVRLKDDVLRLALHCGWAANCYIRYSKRDSTVNADSWRITIVTKHLEPVVNKHIKRQQKSVLYSGKVYCCTVPNHVLYVRRAASSLGECQKPVWSGNSARHGQKGTIGMTYRSYDLPFTDEGITPDIIINPLAFPSRMTIGMMIEMITGRKIVLGSRLNAICAKKAFRLDHDDDPSDGEDETQCKTPKGGYSKTKSDGDATPFNPSFSLKSICNELKTLGYNEFSDEKMTNGQTGEEMKCLIFVGVPYYQRLKHMVIDKVHARSRGGRTRLTRQPKEGRKQGGGFRVGHMEKDVILGQGSAWFNKDRLMEQSDETRIWFCKICGLQALVIVGDPQRNIPPRKECRVCQSNKVALVRMPYATKLLMQELAGMNVIMRVLPTTYDEVSLTVNGEHIATGKIENPSQDKK</sequence>
<dbReference type="InterPro" id="IPR007641">
    <property type="entry name" value="RNA_pol_Rpb2_7"/>
</dbReference>
<evidence type="ECO:0000256" key="6">
    <source>
        <dbReference type="ARBA" id="ARBA00022723"/>
    </source>
</evidence>
<dbReference type="Gene3D" id="3.90.1100.10">
    <property type="match status" value="1"/>
</dbReference>
<evidence type="ECO:0000259" key="15">
    <source>
        <dbReference type="Pfam" id="PF04560"/>
    </source>
</evidence>
<dbReference type="InterPro" id="IPR006141">
    <property type="entry name" value="Intein_N"/>
</dbReference>
<feature type="domain" description="RNA polymerase beta subunit protrusion" evidence="17">
    <location>
        <begin position="42"/>
        <end position="441"/>
    </location>
</feature>
<evidence type="ECO:0000256" key="3">
    <source>
        <dbReference type="ARBA" id="ARBA00022478"/>
    </source>
</evidence>
<evidence type="ECO:0000256" key="12">
    <source>
        <dbReference type="ARBA" id="ARBA00048552"/>
    </source>
</evidence>
<keyword evidence="3 21" id="KW-0240">DNA-directed RNA polymerase</keyword>
<dbReference type="Pfam" id="PF04561">
    <property type="entry name" value="RNA_pol_Rpb2_2"/>
    <property type="match status" value="1"/>
</dbReference>